<dbReference type="EMBL" id="CP021780">
    <property type="protein sequence ID" value="ASA22499.1"/>
    <property type="molecule type" value="Genomic_DNA"/>
</dbReference>
<evidence type="ECO:0000259" key="1">
    <source>
        <dbReference type="SMART" id="SM00860"/>
    </source>
</evidence>
<evidence type="ECO:0000313" key="3">
    <source>
        <dbReference type="Proteomes" id="UP000249890"/>
    </source>
</evidence>
<keyword evidence="3" id="KW-1185">Reference proteome</keyword>
<dbReference type="AlphaFoldDB" id="A0A2Z2KJK7"/>
<name>A0A2Z2KJK7_9BACL</name>
<reference evidence="2 3" key="1">
    <citation type="submission" date="2017-06" db="EMBL/GenBank/DDBJ databases">
        <title>Complete genome sequence of Paenibacillus donghaensis KCTC 13049T isolated from East Sea sediment, South Korea.</title>
        <authorList>
            <person name="Jung B.K."/>
            <person name="Hong S.-J."/>
            <person name="Shin J.-H."/>
        </authorList>
    </citation>
    <scope>NUCLEOTIDE SEQUENCE [LARGE SCALE GENOMIC DNA]</scope>
    <source>
        <strain evidence="2 3">KCTC 13049</strain>
    </source>
</reference>
<gene>
    <name evidence="2" type="ORF">B9T62_17950</name>
</gene>
<dbReference type="InterPro" id="IPR018958">
    <property type="entry name" value="Knr4/Smi1-like_dom"/>
</dbReference>
<dbReference type="Proteomes" id="UP000249890">
    <property type="component" value="Chromosome"/>
</dbReference>
<dbReference type="SUPFAM" id="SSF160631">
    <property type="entry name" value="SMI1/KNR4-like"/>
    <property type="match status" value="1"/>
</dbReference>
<feature type="domain" description="Knr4/Smi1-like" evidence="1">
    <location>
        <begin position="22"/>
        <end position="115"/>
    </location>
</feature>
<organism evidence="2 3">
    <name type="scientific">Paenibacillus donghaensis</name>
    <dbReference type="NCBI Taxonomy" id="414771"/>
    <lineage>
        <taxon>Bacteria</taxon>
        <taxon>Bacillati</taxon>
        <taxon>Bacillota</taxon>
        <taxon>Bacilli</taxon>
        <taxon>Bacillales</taxon>
        <taxon>Paenibacillaceae</taxon>
        <taxon>Paenibacillus</taxon>
    </lineage>
</organism>
<dbReference type="RefSeq" id="WP_087916497.1">
    <property type="nucleotide sequence ID" value="NZ_CP021780.1"/>
</dbReference>
<dbReference type="KEGG" id="pdh:B9T62_17950"/>
<dbReference type="SMART" id="SM00860">
    <property type="entry name" value="SMI1_KNR4"/>
    <property type="match status" value="1"/>
</dbReference>
<proteinExistence type="predicted"/>
<dbReference type="Gene3D" id="3.40.1580.10">
    <property type="entry name" value="SMI1/KNR4-like"/>
    <property type="match status" value="1"/>
</dbReference>
<dbReference type="OrthoDB" id="5880263at2"/>
<protein>
    <recommendedName>
        <fullName evidence="1">Knr4/Smi1-like domain-containing protein</fullName>
    </recommendedName>
</protein>
<evidence type="ECO:0000313" key="2">
    <source>
        <dbReference type="EMBL" id="ASA22499.1"/>
    </source>
</evidence>
<accession>A0A2Z2KJK7</accession>
<dbReference type="Pfam" id="PF14568">
    <property type="entry name" value="SUKH_6"/>
    <property type="match status" value="1"/>
</dbReference>
<sequence>MYRSLQEKLEHTAVLKWHRGHGVKEEWITAAEQELGYSLPESYKWWLREYGNARLDGAEILTLAPPEFREYADSDLLYNDRLDRQNSWFPEGRLSLLMNGITEIYADTFAGFLEKLIDEREL</sequence>
<dbReference type="InterPro" id="IPR037883">
    <property type="entry name" value="Knr4/Smi1-like_sf"/>
</dbReference>